<evidence type="ECO:0000259" key="3">
    <source>
        <dbReference type="Pfam" id="PF13628"/>
    </source>
</evidence>
<evidence type="ECO:0000256" key="2">
    <source>
        <dbReference type="SAM" id="SignalP"/>
    </source>
</evidence>
<dbReference type="InterPro" id="IPR012347">
    <property type="entry name" value="Ferritin-like"/>
</dbReference>
<reference evidence="4 5" key="1">
    <citation type="submission" date="2020-04" db="EMBL/GenBank/DDBJ databases">
        <authorList>
            <person name="De Canck E."/>
        </authorList>
    </citation>
    <scope>NUCLEOTIDE SEQUENCE [LARGE SCALE GENOMIC DNA]</scope>
    <source>
        <strain evidence="4 5">LMG 3441</strain>
    </source>
</reference>
<accession>A0A6S7ARA6</accession>
<keyword evidence="2" id="KW-0732">Signal</keyword>
<proteinExistence type="predicted"/>
<organism evidence="4 5">
    <name type="scientific">Achromobacter kerstersii</name>
    <dbReference type="NCBI Taxonomy" id="1353890"/>
    <lineage>
        <taxon>Bacteria</taxon>
        <taxon>Pseudomonadati</taxon>
        <taxon>Pseudomonadota</taxon>
        <taxon>Betaproteobacteria</taxon>
        <taxon>Burkholderiales</taxon>
        <taxon>Alcaligenaceae</taxon>
        <taxon>Achromobacter</taxon>
    </lineage>
</organism>
<feature type="domain" description="DUF4142" evidence="3">
    <location>
        <begin position="44"/>
        <end position="179"/>
    </location>
</feature>
<evidence type="ECO:0000256" key="1">
    <source>
        <dbReference type="SAM" id="MobiDB-lite"/>
    </source>
</evidence>
<feature type="chain" id="PRO_5028856488" description="DUF4142 domain-containing protein" evidence="2">
    <location>
        <begin position="25"/>
        <end position="188"/>
    </location>
</feature>
<gene>
    <name evidence="4" type="ORF">LMG3441_06003</name>
</gene>
<dbReference type="Gene3D" id="1.20.1260.10">
    <property type="match status" value="1"/>
</dbReference>
<dbReference type="EMBL" id="CADIJQ010000018">
    <property type="protein sequence ID" value="CAB3743547.1"/>
    <property type="molecule type" value="Genomic_DNA"/>
</dbReference>
<sequence length="188" mass="19968">MKKHFFPAAILAVSVLAVGGATQAQTTAAPPPQVPASANKLDSEDRGFLSDAAQSGHLEIEGSKLALEKSANADVKKFAQTMINDHTEVGQKLAVLAKSKGYEPPTEPSLVQSAKLKALGLRDEGFDKAYSGEIGVSAHEEAVKLFENASREAKDPEVKKFAADTLPNLKHHLEQAKALQQGVESKAK</sequence>
<dbReference type="PANTHER" id="PTHR38593">
    <property type="entry name" value="BLR2558 PROTEIN"/>
    <property type="match status" value="1"/>
</dbReference>
<name>A0A6S7ARA6_9BURK</name>
<protein>
    <recommendedName>
        <fullName evidence="3">DUF4142 domain-containing protein</fullName>
    </recommendedName>
</protein>
<dbReference type="RefSeq" id="WP_175171903.1">
    <property type="nucleotide sequence ID" value="NZ_CADIJQ010000018.1"/>
</dbReference>
<dbReference type="AlphaFoldDB" id="A0A6S7ARA6"/>
<dbReference type="PANTHER" id="PTHR38593:SF1">
    <property type="entry name" value="BLR2558 PROTEIN"/>
    <property type="match status" value="1"/>
</dbReference>
<evidence type="ECO:0000313" key="5">
    <source>
        <dbReference type="Proteomes" id="UP000494269"/>
    </source>
</evidence>
<dbReference type="Pfam" id="PF13628">
    <property type="entry name" value="DUF4142"/>
    <property type="match status" value="1"/>
</dbReference>
<dbReference type="Proteomes" id="UP000494269">
    <property type="component" value="Unassembled WGS sequence"/>
</dbReference>
<evidence type="ECO:0000313" key="4">
    <source>
        <dbReference type="EMBL" id="CAB3743547.1"/>
    </source>
</evidence>
<feature type="region of interest" description="Disordered" evidence="1">
    <location>
        <begin position="25"/>
        <end position="48"/>
    </location>
</feature>
<dbReference type="InterPro" id="IPR025419">
    <property type="entry name" value="DUF4142"/>
</dbReference>
<keyword evidence="5" id="KW-1185">Reference proteome</keyword>
<feature type="signal peptide" evidence="2">
    <location>
        <begin position="1"/>
        <end position="24"/>
    </location>
</feature>